<reference evidence="3 4" key="1">
    <citation type="submission" date="2015-12" db="EMBL/GenBank/DDBJ databases">
        <title>The genome of Folsomia candida.</title>
        <authorList>
            <person name="Faddeeva A."/>
            <person name="Derks M.F."/>
            <person name="Anvar Y."/>
            <person name="Smit S."/>
            <person name="Van Straalen N."/>
            <person name="Roelofs D."/>
        </authorList>
    </citation>
    <scope>NUCLEOTIDE SEQUENCE [LARGE SCALE GENOMIC DNA]</scope>
    <source>
        <strain evidence="3 4">VU population</strain>
        <tissue evidence="3">Whole body</tissue>
    </source>
</reference>
<dbReference type="InterPro" id="IPR043472">
    <property type="entry name" value="Macro_dom-like"/>
</dbReference>
<evidence type="ECO:0000259" key="2">
    <source>
        <dbReference type="PROSITE" id="PS51154"/>
    </source>
</evidence>
<dbReference type="AlphaFoldDB" id="A0A226E4G0"/>
<dbReference type="SMART" id="SM00506">
    <property type="entry name" value="A1pp"/>
    <property type="match status" value="1"/>
</dbReference>
<protein>
    <submittedName>
        <fullName evidence="3">O-acetyl-ADP-ribose deacetylase MACROD2</fullName>
    </submittedName>
</protein>
<dbReference type="Gene3D" id="3.40.220.10">
    <property type="entry name" value="Leucine Aminopeptidase, subunit E, domain 1"/>
    <property type="match status" value="1"/>
</dbReference>
<feature type="compositionally biased region" description="Polar residues" evidence="1">
    <location>
        <begin position="71"/>
        <end position="90"/>
    </location>
</feature>
<feature type="compositionally biased region" description="Low complexity" evidence="1">
    <location>
        <begin position="1"/>
        <end position="10"/>
    </location>
</feature>
<dbReference type="PANTHER" id="PTHR11106:SF27">
    <property type="entry name" value="MACRO DOMAIN-CONTAINING PROTEIN"/>
    <property type="match status" value="1"/>
</dbReference>
<dbReference type="GO" id="GO:0140293">
    <property type="term" value="F:ADP-ribosylglutamate hydrolase activity"/>
    <property type="evidence" value="ECO:0007669"/>
    <property type="project" value="TreeGrafter"/>
</dbReference>
<dbReference type="GO" id="GO:0006974">
    <property type="term" value="P:DNA damage response"/>
    <property type="evidence" value="ECO:0007669"/>
    <property type="project" value="TreeGrafter"/>
</dbReference>
<dbReference type="PANTHER" id="PTHR11106">
    <property type="entry name" value="GANGLIOSIDE INDUCED DIFFERENTIATION ASSOCIATED PROTEIN 2-RELATED"/>
    <property type="match status" value="1"/>
</dbReference>
<feature type="region of interest" description="Disordered" evidence="1">
    <location>
        <begin position="1"/>
        <end position="27"/>
    </location>
</feature>
<dbReference type="GO" id="GO:0042278">
    <property type="term" value="P:purine nucleoside metabolic process"/>
    <property type="evidence" value="ECO:0007669"/>
    <property type="project" value="TreeGrafter"/>
</dbReference>
<dbReference type="Pfam" id="PF01661">
    <property type="entry name" value="Macro"/>
    <property type="match status" value="1"/>
</dbReference>
<dbReference type="PROSITE" id="PS51154">
    <property type="entry name" value="MACRO"/>
    <property type="match status" value="1"/>
</dbReference>
<dbReference type="OrthoDB" id="365077at2759"/>
<proteinExistence type="predicted"/>
<evidence type="ECO:0000313" key="3">
    <source>
        <dbReference type="EMBL" id="OXA52160.1"/>
    </source>
</evidence>
<dbReference type="InterPro" id="IPR002589">
    <property type="entry name" value="Macro_dom"/>
</dbReference>
<accession>A0A226E4G0</accession>
<evidence type="ECO:0000256" key="1">
    <source>
        <dbReference type="SAM" id="MobiDB-lite"/>
    </source>
</evidence>
<comment type="caution">
    <text evidence="3">The sequence shown here is derived from an EMBL/GenBank/DDBJ whole genome shotgun (WGS) entry which is preliminary data.</text>
</comment>
<feature type="domain" description="Macro" evidence="2">
    <location>
        <begin position="117"/>
        <end position="297"/>
    </location>
</feature>
<dbReference type="GO" id="GO:0140291">
    <property type="term" value="P:peptidyl-glutamate ADP-deribosylation"/>
    <property type="evidence" value="ECO:0007669"/>
    <property type="project" value="TreeGrafter"/>
</dbReference>
<organism evidence="3 4">
    <name type="scientific">Folsomia candida</name>
    <name type="common">Springtail</name>
    <dbReference type="NCBI Taxonomy" id="158441"/>
    <lineage>
        <taxon>Eukaryota</taxon>
        <taxon>Metazoa</taxon>
        <taxon>Ecdysozoa</taxon>
        <taxon>Arthropoda</taxon>
        <taxon>Hexapoda</taxon>
        <taxon>Collembola</taxon>
        <taxon>Entomobryomorpha</taxon>
        <taxon>Isotomoidea</taxon>
        <taxon>Isotomidae</taxon>
        <taxon>Proisotominae</taxon>
        <taxon>Folsomia</taxon>
    </lineage>
</organism>
<dbReference type="EMBL" id="LNIX01000007">
    <property type="protein sequence ID" value="OXA52160.1"/>
    <property type="molecule type" value="Genomic_DNA"/>
</dbReference>
<feature type="region of interest" description="Disordered" evidence="1">
    <location>
        <begin position="63"/>
        <end position="90"/>
    </location>
</feature>
<dbReference type="Proteomes" id="UP000198287">
    <property type="component" value="Unassembled WGS sequence"/>
</dbReference>
<dbReference type="SUPFAM" id="SSF52949">
    <property type="entry name" value="Macro domain-like"/>
    <property type="match status" value="1"/>
</dbReference>
<sequence>MEAPVGVNNSIPPPPPVESPQSPNTTTMTTTSAAVCVYSDPYQDDEVDPASCILYALLTSGSGGEGGGSGDKNNNNFLLNRQQSNGNNNGVSWKAKPSWGIYVKDQGDHLPKFNLPRNVFYVDDGLNHLVSLSLADTCISKFAVDAIVNSTTWDFCPDNGVSKVLNEEAGPSLRMACASLTPLDMGQVIITEGFNLPAKYIIHTNGPHGMEPGWETNLQLCYQKSLQLLIDKGLRTIVFPCISTGSKSADPSLAARISLNTVRHFLQGHRDKVDRVIFSLHNTHQIVLYRRFMQWFFPVDIG</sequence>
<name>A0A226E4G0_FOLCA</name>
<keyword evidence="4" id="KW-1185">Reference proteome</keyword>
<gene>
    <name evidence="3" type="ORF">Fcan01_13837</name>
</gene>
<evidence type="ECO:0000313" key="4">
    <source>
        <dbReference type="Proteomes" id="UP000198287"/>
    </source>
</evidence>
<dbReference type="GO" id="GO:0005654">
    <property type="term" value="C:nucleoplasm"/>
    <property type="evidence" value="ECO:0007669"/>
    <property type="project" value="TreeGrafter"/>
</dbReference>